<dbReference type="InterPro" id="IPR041698">
    <property type="entry name" value="Methyltransf_25"/>
</dbReference>
<protein>
    <submittedName>
        <fullName evidence="2">Methyltransf_25 domain-containing protein</fullName>
    </submittedName>
</protein>
<sequence>MESHWGLPEGNPWSTPFAHALLHHLDLFPGAKVLDVAAGGGIPAFYIADQVGPQGHVLAVDVHQSQVLRSRSMQGSRLPWLQFEVGDMRQLPPDLPKFDRITGNIAFMFFRPDRPTALKNLVRFLKPGGQIVLTWPTQGTFDSLWQRVRREMESRQLAVELERFQEYLDERPSTDDAKGWLCELGMEKVETAEWPLEIETGPGKEFLGHPLLRSGFLDDVYECFDDPAKAEEFMQTIAADLNSFLPLTAQRGVLSAWAPDEKR</sequence>
<evidence type="ECO:0000259" key="1">
    <source>
        <dbReference type="Pfam" id="PF13649"/>
    </source>
</evidence>
<dbReference type="Gene3D" id="3.40.50.150">
    <property type="entry name" value="Vaccinia Virus protein VP39"/>
    <property type="match status" value="1"/>
</dbReference>
<evidence type="ECO:0000313" key="3">
    <source>
        <dbReference type="Proteomes" id="UP001157733"/>
    </source>
</evidence>
<evidence type="ECO:0000313" key="2">
    <source>
        <dbReference type="EMBL" id="CAI2717050.1"/>
    </source>
</evidence>
<dbReference type="SUPFAM" id="SSF53335">
    <property type="entry name" value="S-adenosyl-L-methionine-dependent methyltransferases"/>
    <property type="match status" value="1"/>
</dbReference>
<keyword evidence="3" id="KW-1185">Reference proteome</keyword>
<accession>A0ABM9HA91</accession>
<reference evidence="2 3" key="1">
    <citation type="submission" date="2022-09" db="EMBL/GenBank/DDBJ databases">
        <authorList>
            <person name="Kop L."/>
        </authorList>
    </citation>
    <scope>NUCLEOTIDE SEQUENCE [LARGE SCALE GENOMIC DNA]</scope>
    <source>
        <strain evidence="2 3">347</strain>
    </source>
</reference>
<proteinExistence type="predicted"/>
<dbReference type="InterPro" id="IPR029063">
    <property type="entry name" value="SAM-dependent_MTases_sf"/>
</dbReference>
<dbReference type="Pfam" id="PF13649">
    <property type="entry name" value="Methyltransf_25"/>
    <property type="match status" value="1"/>
</dbReference>
<organism evidence="2 3">
    <name type="scientific">Nitrospina watsonii</name>
    <dbReference type="NCBI Taxonomy" id="1323948"/>
    <lineage>
        <taxon>Bacteria</taxon>
        <taxon>Pseudomonadati</taxon>
        <taxon>Nitrospinota/Tectimicrobiota group</taxon>
        <taxon>Nitrospinota</taxon>
        <taxon>Nitrospinia</taxon>
        <taxon>Nitrospinales</taxon>
        <taxon>Nitrospinaceae</taxon>
        <taxon>Nitrospina</taxon>
    </lineage>
</organism>
<dbReference type="EMBL" id="OX336137">
    <property type="protein sequence ID" value="CAI2717050.1"/>
    <property type="molecule type" value="Genomic_DNA"/>
</dbReference>
<dbReference type="PANTHER" id="PTHR43591">
    <property type="entry name" value="METHYLTRANSFERASE"/>
    <property type="match status" value="1"/>
</dbReference>
<feature type="domain" description="Methyltransferase" evidence="1">
    <location>
        <begin position="33"/>
        <end position="129"/>
    </location>
</feature>
<gene>
    <name evidence="2" type="ORF">NSPWAT_0191</name>
</gene>
<dbReference type="Proteomes" id="UP001157733">
    <property type="component" value="Chromosome"/>
</dbReference>
<name>A0ABM9HA91_9BACT</name>
<dbReference type="RefSeq" id="WP_282010020.1">
    <property type="nucleotide sequence ID" value="NZ_OX336137.1"/>
</dbReference>
<dbReference type="CDD" id="cd02440">
    <property type="entry name" value="AdoMet_MTases"/>
    <property type="match status" value="1"/>
</dbReference>